<keyword evidence="3" id="KW-1185">Reference proteome</keyword>
<dbReference type="EMBL" id="CP049934">
    <property type="protein sequence ID" value="QIM15903.1"/>
    <property type="molecule type" value="Genomic_DNA"/>
</dbReference>
<keyword evidence="1" id="KW-1133">Transmembrane helix</keyword>
<dbReference type="GO" id="GO:0005886">
    <property type="term" value="C:plasma membrane"/>
    <property type="evidence" value="ECO:0007669"/>
    <property type="project" value="TreeGrafter"/>
</dbReference>
<feature type="transmembrane region" description="Helical" evidence="1">
    <location>
        <begin position="109"/>
        <end position="130"/>
    </location>
</feature>
<feature type="transmembrane region" description="Helical" evidence="1">
    <location>
        <begin position="82"/>
        <end position="103"/>
    </location>
</feature>
<dbReference type="RefSeq" id="WP_166322402.1">
    <property type="nucleotide sequence ID" value="NZ_CP049934.1"/>
</dbReference>
<feature type="transmembrane region" description="Helical" evidence="1">
    <location>
        <begin position="262"/>
        <end position="282"/>
    </location>
</feature>
<dbReference type="InterPro" id="IPR006750">
    <property type="entry name" value="YdcZ"/>
</dbReference>
<feature type="transmembrane region" description="Helical" evidence="1">
    <location>
        <begin position="142"/>
        <end position="163"/>
    </location>
</feature>
<gene>
    <name evidence="2" type="ORF">G7067_04875</name>
</gene>
<evidence type="ECO:0000313" key="2">
    <source>
        <dbReference type="EMBL" id="QIM15903.1"/>
    </source>
</evidence>
<dbReference type="PANTHER" id="PTHR34821">
    <property type="entry name" value="INNER MEMBRANE PROTEIN YDCZ"/>
    <property type="match status" value="1"/>
</dbReference>
<protein>
    <submittedName>
        <fullName evidence="2">DMT family transporter</fullName>
    </submittedName>
</protein>
<proteinExistence type="predicted"/>
<feature type="transmembrane region" description="Helical" evidence="1">
    <location>
        <begin position="169"/>
        <end position="192"/>
    </location>
</feature>
<dbReference type="Proteomes" id="UP000501387">
    <property type="component" value="Chromosome"/>
</dbReference>
<name>A0A6G8FHY4_9MICO</name>
<dbReference type="Pfam" id="PF04657">
    <property type="entry name" value="DMT_YdcZ"/>
    <property type="match status" value="2"/>
</dbReference>
<organism evidence="2 3">
    <name type="scientific">Leucobacter insecticola</name>
    <dbReference type="NCBI Taxonomy" id="2714934"/>
    <lineage>
        <taxon>Bacteria</taxon>
        <taxon>Bacillati</taxon>
        <taxon>Actinomycetota</taxon>
        <taxon>Actinomycetes</taxon>
        <taxon>Micrococcales</taxon>
        <taxon>Microbacteriaceae</taxon>
        <taxon>Leucobacter</taxon>
    </lineage>
</organism>
<evidence type="ECO:0000313" key="3">
    <source>
        <dbReference type="Proteomes" id="UP000501387"/>
    </source>
</evidence>
<keyword evidence="1" id="KW-0812">Transmembrane</keyword>
<feature type="transmembrane region" description="Helical" evidence="1">
    <location>
        <begin position="204"/>
        <end position="224"/>
    </location>
</feature>
<feature type="transmembrane region" description="Helical" evidence="1">
    <location>
        <begin position="41"/>
        <end position="61"/>
    </location>
</feature>
<sequence>MAQTASRVPVWAALVGSGLAGVLVAVQSRVNGGLSQQLGNGYVTAAVSFGSGLVIMCLMMFASPGARRGLGRLRTELGSRRLPVWTLFGGAAGAFFVLAQGLVAPLTGLALFTVGIVAGQVLGGLVLDRIGLGPGGRMDPTLFRLLGTALAVVAVIVAVWSNLGNLHVVWLVVFPVAIGVFVAAQSMVNGIVRAAAQSAITSTFVNFVVGTTILVVAAAISVGVSGWPSEWPSVPWYYIGGVTGTIFIAIAAMLVRAAGVLLLSMSNVAGQLVAAVAFEAGIPLADGLTPGLVAGSAIALVAVVIAALPKRSQRSE</sequence>
<dbReference type="AlphaFoldDB" id="A0A6G8FHY4"/>
<accession>A0A6G8FHY4</accession>
<dbReference type="KEGG" id="lins:G7067_04875"/>
<evidence type="ECO:0000256" key="1">
    <source>
        <dbReference type="SAM" id="Phobius"/>
    </source>
</evidence>
<feature type="transmembrane region" description="Helical" evidence="1">
    <location>
        <begin position="236"/>
        <end position="255"/>
    </location>
</feature>
<dbReference type="PANTHER" id="PTHR34821:SF2">
    <property type="entry name" value="INNER MEMBRANE PROTEIN YDCZ"/>
    <property type="match status" value="1"/>
</dbReference>
<keyword evidence="1" id="KW-0472">Membrane</keyword>
<reference evidence="2 3" key="1">
    <citation type="submission" date="2020-03" db="EMBL/GenBank/DDBJ databases">
        <title>Leucobacter sp. nov., isolated from beetles.</title>
        <authorList>
            <person name="Hyun D.-W."/>
            <person name="Bae J.-W."/>
        </authorList>
    </citation>
    <scope>NUCLEOTIDE SEQUENCE [LARGE SCALE GENOMIC DNA]</scope>
    <source>
        <strain evidence="2 3">HDW9B</strain>
    </source>
</reference>
<feature type="transmembrane region" description="Helical" evidence="1">
    <location>
        <begin position="288"/>
        <end position="308"/>
    </location>
</feature>